<dbReference type="InterPro" id="IPR009057">
    <property type="entry name" value="Homeodomain-like_sf"/>
</dbReference>
<comment type="caution">
    <text evidence="4">The sequence shown here is derived from an EMBL/GenBank/DDBJ whole genome shotgun (WGS) entry which is preliminary data.</text>
</comment>
<accession>A0A2A3YQP3</accession>
<gene>
    <name evidence="4" type="ORF">CIK65_17030</name>
</gene>
<dbReference type="PANTHER" id="PTHR43479">
    <property type="entry name" value="ACREF/ENVCD OPERON REPRESSOR-RELATED"/>
    <property type="match status" value="1"/>
</dbReference>
<proteinExistence type="predicted"/>
<dbReference type="PROSITE" id="PS50977">
    <property type="entry name" value="HTH_TETR_2"/>
    <property type="match status" value="1"/>
</dbReference>
<feature type="DNA-binding region" description="H-T-H motif" evidence="2">
    <location>
        <begin position="66"/>
        <end position="85"/>
    </location>
</feature>
<feature type="domain" description="HTH tetR-type" evidence="3">
    <location>
        <begin position="43"/>
        <end position="103"/>
    </location>
</feature>
<dbReference type="AlphaFoldDB" id="A0A2A3YQP3"/>
<sequence>MDKTIRLRSICTEYSMSRKLANVNSSDGKETNQTSELMKRRRVNTRVRLIEAADRLFLTRRTTALSIDDLCREAGLSRGAYYSNFSSMEDVFFAVYERHTQRILANLADSTAAPQRRTTSAGEGSLESVVDCMMDVIPAEFEWYALRSTFALRAEVDPEIAEALATHAE</sequence>
<reference evidence="4 5" key="1">
    <citation type="journal article" date="2017" name="Elife">
        <title>Extensive horizontal gene transfer in cheese-associated bacteria.</title>
        <authorList>
            <person name="Bonham K.S."/>
            <person name="Wolfe B.E."/>
            <person name="Dutton R.J."/>
        </authorList>
    </citation>
    <scope>NUCLEOTIDE SEQUENCE [LARGE SCALE GENOMIC DNA]</scope>
    <source>
        <strain evidence="4 5">962_8</strain>
    </source>
</reference>
<dbReference type="InterPro" id="IPR050624">
    <property type="entry name" value="HTH-type_Tx_Regulator"/>
</dbReference>
<dbReference type="Pfam" id="PF00440">
    <property type="entry name" value="TetR_N"/>
    <property type="match status" value="1"/>
</dbReference>
<protein>
    <recommendedName>
        <fullName evidence="3">HTH tetR-type domain-containing protein</fullName>
    </recommendedName>
</protein>
<dbReference type="SUPFAM" id="SSF46689">
    <property type="entry name" value="Homeodomain-like"/>
    <property type="match status" value="1"/>
</dbReference>
<evidence type="ECO:0000256" key="2">
    <source>
        <dbReference type="PROSITE-ProRule" id="PRU00335"/>
    </source>
</evidence>
<dbReference type="InterPro" id="IPR001647">
    <property type="entry name" value="HTH_TetR"/>
</dbReference>
<evidence type="ECO:0000313" key="4">
    <source>
        <dbReference type="EMBL" id="PCC41601.1"/>
    </source>
</evidence>
<evidence type="ECO:0000256" key="1">
    <source>
        <dbReference type="ARBA" id="ARBA00023125"/>
    </source>
</evidence>
<organism evidence="4 5">
    <name type="scientific">Brevibacterium aurantiacum</name>
    <dbReference type="NCBI Taxonomy" id="273384"/>
    <lineage>
        <taxon>Bacteria</taxon>
        <taxon>Bacillati</taxon>
        <taxon>Actinomycetota</taxon>
        <taxon>Actinomycetes</taxon>
        <taxon>Micrococcales</taxon>
        <taxon>Brevibacteriaceae</taxon>
        <taxon>Brevibacterium</taxon>
    </lineage>
</organism>
<evidence type="ECO:0000313" key="5">
    <source>
        <dbReference type="Proteomes" id="UP000218620"/>
    </source>
</evidence>
<keyword evidence="1 2" id="KW-0238">DNA-binding</keyword>
<evidence type="ECO:0000259" key="3">
    <source>
        <dbReference type="PROSITE" id="PS50977"/>
    </source>
</evidence>
<dbReference type="EMBL" id="NRGQ01000027">
    <property type="protein sequence ID" value="PCC41601.1"/>
    <property type="molecule type" value="Genomic_DNA"/>
</dbReference>
<dbReference type="GO" id="GO:0003677">
    <property type="term" value="F:DNA binding"/>
    <property type="evidence" value="ECO:0007669"/>
    <property type="project" value="UniProtKB-UniRule"/>
</dbReference>
<dbReference type="Gene3D" id="1.10.357.10">
    <property type="entry name" value="Tetracycline Repressor, domain 2"/>
    <property type="match status" value="1"/>
</dbReference>
<name>A0A2A3YQP3_BREAU</name>
<dbReference type="Proteomes" id="UP000218620">
    <property type="component" value="Unassembled WGS sequence"/>
</dbReference>
<dbReference type="PANTHER" id="PTHR43479:SF11">
    <property type="entry name" value="ACREF_ENVCD OPERON REPRESSOR-RELATED"/>
    <property type="match status" value="1"/>
</dbReference>